<dbReference type="PANTHER" id="PTHR11920:SF501">
    <property type="entry name" value="GUANYLATE CYCLASE 32E"/>
    <property type="match status" value="1"/>
</dbReference>
<feature type="compositionally biased region" description="Polar residues" evidence="14">
    <location>
        <begin position="444"/>
        <end position="457"/>
    </location>
</feature>
<feature type="compositionally biased region" description="Polar residues" evidence="14">
    <location>
        <begin position="593"/>
        <end position="608"/>
    </location>
</feature>
<evidence type="ECO:0000256" key="3">
    <source>
        <dbReference type="ARBA" id="ARBA00022692"/>
    </source>
</evidence>
<protein>
    <recommendedName>
        <fullName evidence="2">guanylate cyclase</fullName>
        <ecNumber evidence="2">4.6.1.2</ecNumber>
    </recommendedName>
</protein>
<dbReference type="Pfam" id="PF00211">
    <property type="entry name" value="Guanylate_cyc"/>
    <property type="match status" value="1"/>
</dbReference>
<name>A0A2G8JCD0_STIJA</name>
<dbReference type="AlphaFoldDB" id="A0A2G8JCD0"/>
<evidence type="ECO:0000259" key="15">
    <source>
        <dbReference type="PROSITE" id="PS50125"/>
    </source>
</evidence>
<dbReference type="FunFam" id="3.30.70.1230:FF:000004">
    <property type="entry name" value="Guanylate cyclase"/>
    <property type="match status" value="1"/>
</dbReference>
<feature type="compositionally biased region" description="Polar residues" evidence="14">
    <location>
        <begin position="533"/>
        <end position="567"/>
    </location>
</feature>
<dbReference type="PROSITE" id="PS00452">
    <property type="entry name" value="GUANYLATE_CYCLASE_1"/>
    <property type="match status" value="1"/>
</dbReference>
<keyword evidence="5" id="KW-0547">Nucleotide-binding</keyword>
<dbReference type="PROSITE" id="PS50125">
    <property type="entry name" value="GUANYLATE_CYCLASE_2"/>
    <property type="match status" value="1"/>
</dbReference>
<dbReference type="GO" id="GO:0005886">
    <property type="term" value="C:plasma membrane"/>
    <property type="evidence" value="ECO:0007669"/>
    <property type="project" value="TreeGrafter"/>
</dbReference>
<comment type="caution">
    <text evidence="16">The sequence shown here is derived from an EMBL/GenBank/DDBJ whole genome shotgun (WGS) entry which is preliminary data.</text>
</comment>
<evidence type="ECO:0000256" key="5">
    <source>
        <dbReference type="ARBA" id="ARBA00022741"/>
    </source>
</evidence>
<keyword evidence="8" id="KW-0472">Membrane</keyword>
<feature type="region of interest" description="Disordered" evidence="14">
    <location>
        <begin position="337"/>
        <end position="417"/>
    </location>
</feature>
<keyword evidence="17" id="KW-1185">Reference proteome</keyword>
<evidence type="ECO:0000256" key="2">
    <source>
        <dbReference type="ARBA" id="ARBA00012202"/>
    </source>
</evidence>
<dbReference type="InterPro" id="IPR050401">
    <property type="entry name" value="Cyclic_nucleotide_synthase"/>
</dbReference>
<keyword evidence="11 13" id="KW-0456">Lyase</keyword>
<proteinExistence type="inferred from homology"/>
<evidence type="ECO:0000256" key="7">
    <source>
        <dbReference type="ARBA" id="ARBA00023134"/>
    </source>
</evidence>
<feature type="region of interest" description="Disordered" evidence="14">
    <location>
        <begin position="587"/>
        <end position="623"/>
    </location>
</feature>
<sequence length="623" mass="69554">MKREEPPFRPDTGQEESIEKGSILADLVDLKRLCWEELPEHRPDFTGVRQRLRSMQKGHKSLNIMIICFQKMEKITENLEKVVANRTEQLLEEKKKTDALLYRMLPHILVFLQVVADELKKGSTFPGEFFDEVTIYFSDIVRFTDLSAESSPMQVVDLLNDLYTCFDAIIEKFDVYKVETIGDAYMVVSGLPNRNGQRHAIEIASMSLNIRNAVKDFRVRHKPDHRLQIRIGLNSGPVCAGVVGLTMPRFCLFGDTVNTASRMESNSLAQKIHVSSSAAKLLSQLGGYCLDYRGELPVKGKGIMHTFWLLGREEDCLDHETHNMLAGKKLSTDTLWSNDSLLSPSGNGTTESNNQSGESKGSKKQPEDTKSVRVDIPEIGESTTDIPEVNGSDYIKDTPRDAKCEQKQSSETNLPGSVPILENLETILDDRKRMVTTTTSSTSNNLISNHSPSSSFPKENKNIITDAKVDFQRDSSDVVNSTNTSPSKAVTVNKLDVDVDKVNNNRNKKLHQLLGKKAYQSFEETTTKKDGKQNVTPDIQKGNGKTKSPKLNTKQNIHINGSCHSGKNLDKISSSYDNYSFDGTESVLREKTAQTSTNRSKESMQSSGDVPMSTPRINVHPVS</sequence>
<organism evidence="16 17">
    <name type="scientific">Stichopus japonicus</name>
    <name type="common">Sea cucumber</name>
    <dbReference type="NCBI Taxonomy" id="307972"/>
    <lineage>
        <taxon>Eukaryota</taxon>
        <taxon>Metazoa</taxon>
        <taxon>Echinodermata</taxon>
        <taxon>Eleutherozoa</taxon>
        <taxon>Echinozoa</taxon>
        <taxon>Holothuroidea</taxon>
        <taxon>Aspidochirotacea</taxon>
        <taxon>Aspidochirotida</taxon>
        <taxon>Stichopodidae</taxon>
        <taxon>Apostichopus</taxon>
    </lineage>
</organism>
<keyword evidence="10" id="KW-0325">Glycoprotein</keyword>
<keyword evidence="9 16" id="KW-0675">Receptor</keyword>
<keyword evidence="12" id="KW-0141">cGMP biosynthesis</keyword>
<dbReference type="GO" id="GO:0035556">
    <property type="term" value="P:intracellular signal transduction"/>
    <property type="evidence" value="ECO:0007669"/>
    <property type="project" value="InterPro"/>
</dbReference>
<evidence type="ECO:0000256" key="14">
    <source>
        <dbReference type="SAM" id="MobiDB-lite"/>
    </source>
</evidence>
<evidence type="ECO:0000256" key="1">
    <source>
        <dbReference type="ARBA" id="ARBA00004479"/>
    </source>
</evidence>
<reference evidence="16 17" key="1">
    <citation type="journal article" date="2017" name="PLoS Biol.">
        <title>The sea cucumber genome provides insights into morphological evolution and visceral regeneration.</title>
        <authorList>
            <person name="Zhang X."/>
            <person name="Sun L."/>
            <person name="Yuan J."/>
            <person name="Sun Y."/>
            <person name="Gao Y."/>
            <person name="Zhang L."/>
            <person name="Li S."/>
            <person name="Dai H."/>
            <person name="Hamel J.F."/>
            <person name="Liu C."/>
            <person name="Yu Y."/>
            <person name="Liu S."/>
            <person name="Lin W."/>
            <person name="Guo K."/>
            <person name="Jin S."/>
            <person name="Xu P."/>
            <person name="Storey K.B."/>
            <person name="Huan P."/>
            <person name="Zhang T."/>
            <person name="Zhou Y."/>
            <person name="Zhang J."/>
            <person name="Lin C."/>
            <person name="Li X."/>
            <person name="Xing L."/>
            <person name="Huo D."/>
            <person name="Sun M."/>
            <person name="Wang L."/>
            <person name="Mercier A."/>
            <person name="Li F."/>
            <person name="Yang H."/>
            <person name="Xiang J."/>
        </authorList>
    </citation>
    <scope>NUCLEOTIDE SEQUENCE [LARGE SCALE GENOMIC DNA]</scope>
    <source>
        <strain evidence="16">Shaxun</strain>
        <tissue evidence="16">Muscle</tissue>
    </source>
</reference>
<evidence type="ECO:0000256" key="4">
    <source>
        <dbReference type="ARBA" id="ARBA00022729"/>
    </source>
</evidence>
<evidence type="ECO:0000313" key="17">
    <source>
        <dbReference type="Proteomes" id="UP000230750"/>
    </source>
</evidence>
<feature type="compositionally biased region" description="Polar residues" evidence="14">
    <location>
        <begin position="337"/>
        <end position="359"/>
    </location>
</feature>
<feature type="region of interest" description="Disordered" evidence="14">
    <location>
        <begin position="524"/>
        <end position="567"/>
    </location>
</feature>
<dbReference type="InterPro" id="IPR029787">
    <property type="entry name" value="Nucleotide_cyclase"/>
</dbReference>
<dbReference type="Proteomes" id="UP000230750">
    <property type="component" value="Unassembled WGS sequence"/>
</dbReference>
<keyword evidence="4" id="KW-0732">Signal</keyword>
<evidence type="ECO:0000256" key="12">
    <source>
        <dbReference type="ARBA" id="ARBA00023293"/>
    </source>
</evidence>
<evidence type="ECO:0000256" key="11">
    <source>
        <dbReference type="ARBA" id="ARBA00023239"/>
    </source>
</evidence>
<dbReference type="EC" id="4.6.1.2" evidence="2"/>
<dbReference type="STRING" id="307972.A0A2G8JCD0"/>
<keyword evidence="3" id="KW-0812">Transmembrane</keyword>
<keyword evidence="7" id="KW-0342">GTP-binding</keyword>
<dbReference type="SMART" id="SM00044">
    <property type="entry name" value="CYCc"/>
    <property type="match status" value="1"/>
</dbReference>
<keyword evidence="6" id="KW-1133">Transmembrane helix</keyword>
<evidence type="ECO:0000313" key="16">
    <source>
        <dbReference type="EMBL" id="PIK33396.1"/>
    </source>
</evidence>
<accession>A0A2G8JCD0</accession>
<dbReference type="CDD" id="cd07302">
    <property type="entry name" value="CHD"/>
    <property type="match status" value="1"/>
</dbReference>
<evidence type="ECO:0000256" key="13">
    <source>
        <dbReference type="RuleBase" id="RU000405"/>
    </source>
</evidence>
<evidence type="ECO:0000256" key="8">
    <source>
        <dbReference type="ARBA" id="ARBA00023136"/>
    </source>
</evidence>
<feature type="compositionally biased region" description="Basic and acidic residues" evidence="14">
    <location>
        <begin position="360"/>
        <end position="376"/>
    </location>
</feature>
<evidence type="ECO:0000256" key="10">
    <source>
        <dbReference type="ARBA" id="ARBA00023180"/>
    </source>
</evidence>
<evidence type="ECO:0000256" key="6">
    <source>
        <dbReference type="ARBA" id="ARBA00022989"/>
    </source>
</evidence>
<dbReference type="InterPro" id="IPR001054">
    <property type="entry name" value="A/G_cyclase"/>
</dbReference>
<feature type="region of interest" description="Disordered" evidence="14">
    <location>
        <begin position="438"/>
        <end position="459"/>
    </location>
</feature>
<dbReference type="GO" id="GO:0007168">
    <property type="term" value="P:receptor guanylyl cyclase signaling pathway"/>
    <property type="evidence" value="ECO:0007669"/>
    <property type="project" value="TreeGrafter"/>
</dbReference>
<gene>
    <name evidence="16" type="ORF">BSL78_29789</name>
</gene>
<dbReference type="PANTHER" id="PTHR11920">
    <property type="entry name" value="GUANYLYL CYCLASE"/>
    <property type="match status" value="1"/>
</dbReference>
<dbReference type="GO" id="GO:0001653">
    <property type="term" value="F:peptide receptor activity"/>
    <property type="evidence" value="ECO:0007669"/>
    <property type="project" value="TreeGrafter"/>
</dbReference>
<dbReference type="EMBL" id="MRZV01002587">
    <property type="protein sequence ID" value="PIK33396.1"/>
    <property type="molecule type" value="Genomic_DNA"/>
</dbReference>
<dbReference type="Gene3D" id="6.10.250.780">
    <property type="match status" value="1"/>
</dbReference>
<dbReference type="GO" id="GO:0005525">
    <property type="term" value="F:GTP binding"/>
    <property type="evidence" value="ECO:0007669"/>
    <property type="project" value="UniProtKB-KW"/>
</dbReference>
<evidence type="ECO:0000256" key="9">
    <source>
        <dbReference type="ARBA" id="ARBA00023170"/>
    </source>
</evidence>
<comment type="subcellular location">
    <subcellularLocation>
        <location evidence="1">Membrane</location>
        <topology evidence="1">Single-pass type I membrane protein</topology>
    </subcellularLocation>
</comment>
<dbReference type="Gene3D" id="3.30.70.1230">
    <property type="entry name" value="Nucleotide cyclase"/>
    <property type="match status" value="1"/>
</dbReference>
<comment type="similarity">
    <text evidence="13">Belongs to the adenylyl cyclase class-4/guanylyl cyclase family.</text>
</comment>
<dbReference type="OrthoDB" id="1890790at2759"/>
<dbReference type="GO" id="GO:0004383">
    <property type="term" value="F:guanylate cyclase activity"/>
    <property type="evidence" value="ECO:0007669"/>
    <property type="project" value="UniProtKB-EC"/>
</dbReference>
<dbReference type="InterPro" id="IPR018297">
    <property type="entry name" value="A/G_cyclase_CS"/>
</dbReference>
<dbReference type="SUPFAM" id="SSF55073">
    <property type="entry name" value="Nucleotide cyclase"/>
    <property type="match status" value="1"/>
</dbReference>
<dbReference type="GO" id="GO:0004016">
    <property type="term" value="F:adenylate cyclase activity"/>
    <property type="evidence" value="ECO:0007669"/>
    <property type="project" value="TreeGrafter"/>
</dbReference>
<feature type="domain" description="Guanylate cyclase" evidence="15">
    <location>
        <begin position="134"/>
        <end position="264"/>
    </location>
</feature>
<feature type="compositionally biased region" description="Basic and acidic residues" evidence="14">
    <location>
        <begin position="394"/>
        <end position="408"/>
    </location>
</feature>